<dbReference type="InterPro" id="IPR050627">
    <property type="entry name" value="Nitroreductase/BluB"/>
</dbReference>
<dbReference type="InterPro" id="IPR029479">
    <property type="entry name" value="Nitroreductase"/>
</dbReference>
<comment type="caution">
    <text evidence="2">The sequence shown here is derived from an EMBL/GenBank/DDBJ whole genome shotgun (WGS) entry which is preliminary data.</text>
</comment>
<dbReference type="Gene3D" id="3.40.109.10">
    <property type="entry name" value="NADH Oxidase"/>
    <property type="match status" value="1"/>
</dbReference>
<dbReference type="EMBL" id="JAHLFW010000018">
    <property type="protein sequence ID" value="MBU3837076.1"/>
    <property type="molecule type" value="Genomic_DNA"/>
</dbReference>
<reference evidence="2" key="1">
    <citation type="journal article" date="2021" name="PeerJ">
        <title>Extensive microbial diversity within the chicken gut microbiome revealed by metagenomics and culture.</title>
        <authorList>
            <person name="Gilroy R."/>
            <person name="Ravi A."/>
            <person name="Getino M."/>
            <person name="Pursley I."/>
            <person name="Horton D.L."/>
            <person name="Alikhan N.F."/>
            <person name="Baker D."/>
            <person name="Gharbi K."/>
            <person name="Hall N."/>
            <person name="Watson M."/>
            <person name="Adriaenssens E.M."/>
            <person name="Foster-Nyarko E."/>
            <person name="Jarju S."/>
            <person name="Secka A."/>
            <person name="Antonio M."/>
            <person name="Oren A."/>
            <person name="Chaudhuri R.R."/>
            <person name="La Ragione R."/>
            <person name="Hildebrand F."/>
            <person name="Pallen M.J."/>
        </authorList>
    </citation>
    <scope>NUCLEOTIDE SEQUENCE</scope>
    <source>
        <strain evidence="2">G4-2901</strain>
    </source>
</reference>
<evidence type="ECO:0000259" key="1">
    <source>
        <dbReference type="Pfam" id="PF00881"/>
    </source>
</evidence>
<sequence>MNNSEIIIQNIFSRTSVRRFTGEEIENSQLEIVLRAAMSAPSAMNFQPWHFIVVNNSILIDELTDKLPYAKMLKEAGLGIIVCGDVSLYERVNLTTGEDNTLYWVQDCSAATENMLLAAHSIGLGAVWTGIYPLENRISLLKKLLNIPENLIPLNIVVLGHPATSSGLAKDKWKPERIHYNQY</sequence>
<reference evidence="2" key="2">
    <citation type="submission" date="2021-04" db="EMBL/GenBank/DDBJ databases">
        <authorList>
            <person name="Gilroy R."/>
        </authorList>
    </citation>
    <scope>NUCLEOTIDE SEQUENCE</scope>
    <source>
        <strain evidence="2">G4-2901</strain>
    </source>
</reference>
<evidence type="ECO:0000313" key="3">
    <source>
        <dbReference type="Proteomes" id="UP000783796"/>
    </source>
</evidence>
<dbReference type="GO" id="GO:0016491">
    <property type="term" value="F:oxidoreductase activity"/>
    <property type="evidence" value="ECO:0007669"/>
    <property type="project" value="InterPro"/>
</dbReference>
<dbReference type="PANTHER" id="PTHR23026">
    <property type="entry name" value="NADPH NITROREDUCTASE"/>
    <property type="match status" value="1"/>
</dbReference>
<dbReference type="Proteomes" id="UP000783796">
    <property type="component" value="Unassembled WGS sequence"/>
</dbReference>
<dbReference type="InterPro" id="IPR000415">
    <property type="entry name" value="Nitroreductase-like"/>
</dbReference>
<protein>
    <submittedName>
        <fullName evidence="2">Nitroreductase family protein</fullName>
    </submittedName>
</protein>
<feature type="domain" description="Nitroreductase" evidence="1">
    <location>
        <begin position="12"/>
        <end position="64"/>
    </location>
</feature>
<dbReference type="Pfam" id="PF00881">
    <property type="entry name" value="Nitroreductase"/>
    <property type="match status" value="2"/>
</dbReference>
<dbReference type="AlphaFoldDB" id="A0A948WWK3"/>
<dbReference type="CDD" id="cd02150">
    <property type="entry name" value="nitroreductase"/>
    <property type="match status" value="1"/>
</dbReference>
<accession>A0A948WWK3</accession>
<gene>
    <name evidence="2" type="ORF">H9777_01855</name>
</gene>
<proteinExistence type="predicted"/>
<feature type="domain" description="Nitroreductase" evidence="1">
    <location>
        <begin position="66"/>
        <end position="161"/>
    </location>
</feature>
<evidence type="ECO:0000313" key="2">
    <source>
        <dbReference type="EMBL" id="MBU3837076.1"/>
    </source>
</evidence>
<dbReference type="PANTHER" id="PTHR23026:SF123">
    <property type="entry name" value="NAD(P)H NITROREDUCTASE RV3131-RELATED"/>
    <property type="match status" value="1"/>
</dbReference>
<dbReference type="SUPFAM" id="SSF55469">
    <property type="entry name" value="FMN-dependent nitroreductase-like"/>
    <property type="match status" value="1"/>
</dbReference>
<name>A0A948WWK3_9BACT</name>
<organism evidence="2 3">
    <name type="scientific">Candidatus Phocaeicola faecigallinarum</name>
    <dbReference type="NCBI Taxonomy" id="2838732"/>
    <lineage>
        <taxon>Bacteria</taxon>
        <taxon>Pseudomonadati</taxon>
        <taxon>Bacteroidota</taxon>
        <taxon>Bacteroidia</taxon>
        <taxon>Bacteroidales</taxon>
        <taxon>Bacteroidaceae</taxon>
        <taxon>Phocaeicola</taxon>
    </lineage>
</organism>